<evidence type="ECO:0000313" key="2">
    <source>
        <dbReference type="EMBL" id="MFC4958813.1"/>
    </source>
</evidence>
<gene>
    <name evidence="2" type="ORF">ACFPFX_21230</name>
</gene>
<organism evidence="2 3">
    <name type="scientific">Streptomyces mauvecolor</name>
    <dbReference type="NCBI Taxonomy" id="58345"/>
    <lineage>
        <taxon>Bacteria</taxon>
        <taxon>Bacillati</taxon>
        <taxon>Actinomycetota</taxon>
        <taxon>Actinomycetes</taxon>
        <taxon>Kitasatosporales</taxon>
        <taxon>Streptomycetaceae</taxon>
        <taxon>Streptomyces</taxon>
    </lineage>
</organism>
<dbReference type="InterPro" id="IPR045436">
    <property type="entry name" value="DUF6507"/>
</dbReference>
<dbReference type="RefSeq" id="WP_344380395.1">
    <property type="nucleotide sequence ID" value="NZ_BAAASQ010000043.1"/>
</dbReference>
<evidence type="ECO:0000256" key="1">
    <source>
        <dbReference type="SAM" id="MobiDB-lite"/>
    </source>
</evidence>
<protein>
    <submittedName>
        <fullName evidence="2">DUF6507 family protein</fullName>
    </submittedName>
</protein>
<proteinExistence type="predicted"/>
<feature type="compositionally biased region" description="Basic and acidic residues" evidence="1">
    <location>
        <begin position="129"/>
        <end position="140"/>
    </location>
</feature>
<name>A0ABV9UQP1_9ACTN</name>
<sequence length="146" mass="14924">MSAWDIKPSGVSGVLKKTATAAEAMSKAGTAMQESLKSAASSAGTISGPYCGTEAPMGPVGGALGEFMQHKAQELGYIAVRTEHSLNGAYDATTEYAKGDLDMAANKQKQAIKEPVINDKGQELGADGKPIEKPGDKPGDKPGAGK</sequence>
<evidence type="ECO:0000313" key="3">
    <source>
        <dbReference type="Proteomes" id="UP001595834"/>
    </source>
</evidence>
<comment type="caution">
    <text evidence="2">The sequence shown here is derived from an EMBL/GenBank/DDBJ whole genome shotgun (WGS) entry which is preliminary data.</text>
</comment>
<dbReference type="Pfam" id="PF20117">
    <property type="entry name" value="DUF6507"/>
    <property type="match status" value="1"/>
</dbReference>
<dbReference type="Proteomes" id="UP001595834">
    <property type="component" value="Unassembled WGS sequence"/>
</dbReference>
<dbReference type="EMBL" id="JBHSIZ010000023">
    <property type="protein sequence ID" value="MFC4958813.1"/>
    <property type="molecule type" value="Genomic_DNA"/>
</dbReference>
<keyword evidence="3" id="KW-1185">Reference proteome</keyword>
<accession>A0ABV9UQP1</accession>
<reference evidence="3" key="1">
    <citation type="journal article" date="2019" name="Int. J. Syst. Evol. Microbiol.">
        <title>The Global Catalogue of Microorganisms (GCM) 10K type strain sequencing project: providing services to taxonomists for standard genome sequencing and annotation.</title>
        <authorList>
            <consortium name="The Broad Institute Genomics Platform"/>
            <consortium name="The Broad Institute Genome Sequencing Center for Infectious Disease"/>
            <person name="Wu L."/>
            <person name="Ma J."/>
        </authorList>
    </citation>
    <scope>NUCLEOTIDE SEQUENCE [LARGE SCALE GENOMIC DNA]</scope>
    <source>
        <strain evidence="3">CCM 7224</strain>
    </source>
</reference>
<feature type="region of interest" description="Disordered" evidence="1">
    <location>
        <begin position="110"/>
        <end position="146"/>
    </location>
</feature>